<proteinExistence type="inferred from homology"/>
<dbReference type="InterPro" id="IPR000600">
    <property type="entry name" value="ROK"/>
</dbReference>
<evidence type="ECO:0000313" key="3">
    <source>
        <dbReference type="Proteomes" id="UP000029224"/>
    </source>
</evidence>
<evidence type="ECO:0000256" key="1">
    <source>
        <dbReference type="ARBA" id="ARBA00006479"/>
    </source>
</evidence>
<name>A0A090TAF8_9VIBR</name>
<dbReference type="PANTHER" id="PTHR18964:SF149">
    <property type="entry name" value="BIFUNCTIONAL UDP-N-ACETYLGLUCOSAMINE 2-EPIMERASE_N-ACETYLMANNOSAMINE KINASE"/>
    <property type="match status" value="1"/>
</dbReference>
<reference evidence="2 3" key="2">
    <citation type="submission" date="2014-09" db="EMBL/GenBank/DDBJ databases">
        <authorList>
            <consortium name="NBRP consortium"/>
            <person name="Sawabe T."/>
            <person name="Meirelles P."/>
            <person name="Nakanishi M."/>
            <person name="Sayaka M."/>
            <person name="Hattori M."/>
            <person name="Ohkuma M."/>
        </authorList>
    </citation>
    <scope>NUCLEOTIDE SEQUENCE [LARGE SCALE GENOMIC DNA]</scope>
    <source>
        <strain evidence="2 3">JCM 19240</strain>
    </source>
</reference>
<dbReference type="SUPFAM" id="SSF53067">
    <property type="entry name" value="Actin-like ATPase domain"/>
    <property type="match status" value="1"/>
</dbReference>
<dbReference type="InterPro" id="IPR043129">
    <property type="entry name" value="ATPase_NBD"/>
</dbReference>
<dbReference type="Pfam" id="PF00480">
    <property type="entry name" value="ROK"/>
    <property type="match status" value="1"/>
</dbReference>
<comment type="similarity">
    <text evidence="1">Belongs to the ROK (NagC/XylR) family.</text>
</comment>
<gene>
    <name evidence="2" type="ORF">JCM19240_3877</name>
</gene>
<evidence type="ECO:0000313" key="2">
    <source>
        <dbReference type="EMBL" id="GAL36911.1"/>
    </source>
</evidence>
<dbReference type="Proteomes" id="UP000029224">
    <property type="component" value="Unassembled WGS sequence"/>
</dbReference>
<dbReference type="GO" id="GO:0003677">
    <property type="term" value="F:DNA binding"/>
    <property type="evidence" value="ECO:0007669"/>
    <property type="project" value="TreeGrafter"/>
</dbReference>
<keyword evidence="3" id="KW-1185">Reference proteome</keyword>
<dbReference type="PANTHER" id="PTHR18964">
    <property type="entry name" value="ROK (REPRESSOR, ORF, KINASE) FAMILY"/>
    <property type="match status" value="1"/>
</dbReference>
<dbReference type="EMBL" id="BBMT01000013">
    <property type="protein sequence ID" value="GAL36911.1"/>
    <property type="molecule type" value="Genomic_DNA"/>
</dbReference>
<dbReference type="Gene3D" id="3.30.420.40">
    <property type="match status" value="2"/>
</dbReference>
<reference evidence="2 3" key="1">
    <citation type="submission" date="2014-09" db="EMBL/GenBank/DDBJ databases">
        <title>Vibrio maritimus JCM 19240. (C210) whole genome shotgun sequence.</title>
        <authorList>
            <person name="Sawabe T."/>
            <person name="Meirelles P."/>
            <person name="Nakanishi M."/>
            <person name="Sayaka M."/>
            <person name="Hattori M."/>
            <person name="Ohkuma M."/>
        </authorList>
    </citation>
    <scope>NUCLEOTIDE SEQUENCE [LARGE SCALE GENOMIC DNA]</scope>
    <source>
        <strain evidence="2 3">JCM 19240</strain>
    </source>
</reference>
<dbReference type="GO" id="GO:0006351">
    <property type="term" value="P:DNA-templated transcription"/>
    <property type="evidence" value="ECO:0007669"/>
    <property type="project" value="TreeGrafter"/>
</dbReference>
<accession>A0A090TAF8</accession>
<organism evidence="2 3">
    <name type="scientific">Vibrio maritimus</name>
    <dbReference type="NCBI Taxonomy" id="990268"/>
    <lineage>
        <taxon>Bacteria</taxon>
        <taxon>Pseudomonadati</taxon>
        <taxon>Pseudomonadota</taxon>
        <taxon>Gammaproteobacteria</taxon>
        <taxon>Vibrionales</taxon>
        <taxon>Vibrionaceae</taxon>
        <taxon>Vibrio</taxon>
    </lineage>
</organism>
<sequence length="139" mass="15416">MRLGRGYLSIALHELGGDVLIDTKIEIHEVDQEDVLARLLYEIEDFFESYSEQLDRVTSIALTLPGLVNSDKGIVLQMPHYNVKNLNVAEEIFKVTGLPVFVANDTRAWALAENLFGHSQDCDNSVLISIHHGLGAGII</sequence>
<comment type="caution">
    <text evidence="2">The sequence shown here is derived from an EMBL/GenBank/DDBJ whole genome shotgun (WGS) entry which is preliminary data.</text>
</comment>
<dbReference type="AlphaFoldDB" id="A0A090TAF8"/>
<protein>
    <submittedName>
        <fullName evidence="2">Mlc transcriptional repressor of MalT</fullName>
    </submittedName>
</protein>